<evidence type="ECO:0000313" key="1">
    <source>
        <dbReference type="EMBL" id="KAI9914952.1"/>
    </source>
</evidence>
<protein>
    <submittedName>
        <fullName evidence="1">Uncharacterized protein</fullName>
    </submittedName>
</protein>
<dbReference type="Proteomes" id="UP001163321">
    <property type="component" value="Chromosome 3"/>
</dbReference>
<reference evidence="1 2" key="1">
    <citation type="journal article" date="2022" name="bioRxiv">
        <title>The genome of the oomycete Peronosclerospora sorghi, a cosmopolitan pathogen of maize and sorghum, is inflated with dispersed pseudogenes.</title>
        <authorList>
            <person name="Fletcher K."/>
            <person name="Martin F."/>
            <person name="Isakeit T."/>
            <person name="Cavanaugh K."/>
            <person name="Magill C."/>
            <person name="Michelmore R."/>
        </authorList>
    </citation>
    <scope>NUCLEOTIDE SEQUENCE [LARGE SCALE GENOMIC DNA]</scope>
    <source>
        <strain evidence="1">P6</strain>
    </source>
</reference>
<keyword evidence="2" id="KW-1185">Reference proteome</keyword>
<organism evidence="1 2">
    <name type="scientific">Peronosclerospora sorghi</name>
    <dbReference type="NCBI Taxonomy" id="230839"/>
    <lineage>
        <taxon>Eukaryota</taxon>
        <taxon>Sar</taxon>
        <taxon>Stramenopiles</taxon>
        <taxon>Oomycota</taxon>
        <taxon>Peronosporomycetes</taxon>
        <taxon>Peronosporales</taxon>
        <taxon>Peronosporaceae</taxon>
        <taxon>Peronosclerospora</taxon>
    </lineage>
</organism>
<accession>A0ACC0W929</accession>
<dbReference type="EMBL" id="CM047582">
    <property type="protein sequence ID" value="KAI9914952.1"/>
    <property type="molecule type" value="Genomic_DNA"/>
</dbReference>
<evidence type="ECO:0000313" key="2">
    <source>
        <dbReference type="Proteomes" id="UP001163321"/>
    </source>
</evidence>
<comment type="caution">
    <text evidence="1">The sequence shown here is derived from an EMBL/GenBank/DDBJ whole genome shotgun (WGS) entry which is preliminary data.</text>
</comment>
<name>A0ACC0W929_9STRA</name>
<proteinExistence type="predicted"/>
<gene>
    <name evidence="1" type="ORF">PsorP6_008430</name>
</gene>
<sequence>MKEYDNYKLETPMLQVRQKTERIKTPMIDNVNQHLSQLLCIVELIHPVAMYGLVIELKVVLKRCKATVVIGYYLLTTTHKVACRIAASLTKQCLDVSHSSRFRSCLLQQFFIFFFRQLTVHNLAISVSGYRRELKFLSCWGG</sequence>